<evidence type="ECO:0000313" key="6">
    <source>
        <dbReference type="Proteomes" id="UP000789831"/>
    </source>
</evidence>
<dbReference type="GO" id="GO:0006882">
    <property type="term" value="P:intracellular zinc ion homeostasis"/>
    <property type="evidence" value="ECO:0007669"/>
    <property type="project" value="InterPro"/>
</dbReference>
<dbReference type="InterPro" id="IPR045316">
    <property type="entry name" value="Msc2-like"/>
</dbReference>
<sequence length="231" mass="25203">MKESLEHLMLEISQEHYGEGSPAFPLFLVLISIGATLISAIFYQNHQGFSEVLRKNFSRKTYSNHQSNIDTSNFYNYFTMFTLGCGIAVVAAGLIAEKNPTLGWLDVTVSLLESILMFSIGKPVATSLGKILLQTTPDTISLNLEVCLREIQRDPSILGIRAVHVWQNSHNQLVGTLCLHVKPDANEQAVLAHVYQRLGPLLHIGNANVNGGSGFEIGAAGGSELTVQIVK</sequence>
<feature type="transmembrane region" description="Helical" evidence="4">
    <location>
        <begin position="74"/>
        <end position="96"/>
    </location>
</feature>
<dbReference type="PANTHER" id="PTHR45755:SF4">
    <property type="entry name" value="ZINC TRANSPORTER 7"/>
    <property type="match status" value="1"/>
</dbReference>
<dbReference type="GO" id="GO:0005794">
    <property type="term" value="C:Golgi apparatus"/>
    <property type="evidence" value="ECO:0007669"/>
    <property type="project" value="TreeGrafter"/>
</dbReference>
<protein>
    <submittedName>
        <fullName evidence="5">8129_t:CDS:1</fullName>
    </submittedName>
</protein>
<organism evidence="5 6">
    <name type="scientific">Ambispora gerdemannii</name>
    <dbReference type="NCBI Taxonomy" id="144530"/>
    <lineage>
        <taxon>Eukaryota</taxon>
        <taxon>Fungi</taxon>
        <taxon>Fungi incertae sedis</taxon>
        <taxon>Mucoromycota</taxon>
        <taxon>Glomeromycotina</taxon>
        <taxon>Glomeromycetes</taxon>
        <taxon>Archaeosporales</taxon>
        <taxon>Ambisporaceae</taxon>
        <taxon>Ambispora</taxon>
    </lineage>
</organism>
<feature type="transmembrane region" description="Helical" evidence="4">
    <location>
        <begin position="23"/>
        <end position="43"/>
    </location>
</feature>
<keyword evidence="4" id="KW-0812">Transmembrane</keyword>
<accession>A0A9N9A4V8</accession>
<dbReference type="OrthoDB" id="5382797at2759"/>
<reference evidence="5" key="1">
    <citation type="submission" date="2021-06" db="EMBL/GenBank/DDBJ databases">
        <authorList>
            <person name="Kallberg Y."/>
            <person name="Tangrot J."/>
            <person name="Rosling A."/>
        </authorList>
    </citation>
    <scope>NUCLEOTIDE SEQUENCE</scope>
    <source>
        <strain evidence="5">MT106</strain>
    </source>
</reference>
<evidence type="ECO:0000256" key="3">
    <source>
        <dbReference type="ARBA" id="ARBA00023065"/>
    </source>
</evidence>
<evidence type="ECO:0000313" key="5">
    <source>
        <dbReference type="EMBL" id="CAG8516897.1"/>
    </source>
</evidence>
<name>A0A9N9A4V8_9GLOM</name>
<dbReference type="EMBL" id="CAJVPL010000638">
    <property type="protein sequence ID" value="CAG8516897.1"/>
    <property type="molecule type" value="Genomic_DNA"/>
</dbReference>
<dbReference type="AlphaFoldDB" id="A0A9N9A4V8"/>
<keyword evidence="2" id="KW-0813">Transport</keyword>
<dbReference type="GO" id="GO:0005385">
    <property type="term" value="F:zinc ion transmembrane transporter activity"/>
    <property type="evidence" value="ECO:0007669"/>
    <property type="project" value="InterPro"/>
</dbReference>
<keyword evidence="4" id="KW-1133">Transmembrane helix</keyword>
<gene>
    <name evidence="5" type="ORF">AGERDE_LOCUS5030</name>
</gene>
<proteinExistence type="inferred from homology"/>
<evidence type="ECO:0000256" key="2">
    <source>
        <dbReference type="ARBA" id="ARBA00022448"/>
    </source>
</evidence>
<dbReference type="Proteomes" id="UP000789831">
    <property type="component" value="Unassembled WGS sequence"/>
</dbReference>
<comment type="similarity">
    <text evidence="1">Belongs to the cation diffusion facilitator (CDF) transporter (TC 2.A.4) family. SLC30A subfamily.</text>
</comment>
<evidence type="ECO:0000256" key="4">
    <source>
        <dbReference type="SAM" id="Phobius"/>
    </source>
</evidence>
<dbReference type="PANTHER" id="PTHR45755">
    <property type="match status" value="1"/>
</dbReference>
<keyword evidence="6" id="KW-1185">Reference proteome</keyword>
<keyword evidence="3" id="KW-0406">Ion transport</keyword>
<evidence type="ECO:0000256" key="1">
    <source>
        <dbReference type="ARBA" id="ARBA00008873"/>
    </source>
</evidence>
<keyword evidence="4" id="KW-0472">Membrane</keyword>
<comment type="caution">
    <text evidence="5">The sequence shown here is derived from an EMBL/GenBank/DDBJ whole genome shotgun (WGS) entry which is preliminary data.</text>
</comment>